<proteinExistence type="predicted"/>
<dbReference type="InterPro" id="IPR036390">
    <property type="entry name" value="WH_DNA-bd_sf"/>
</dbReference>
<dbReference type="PROSITE" id="PS50995">
    <property type="entry name" value="HTH_MARR_2"/>
    <property type="match status" value="1"/>
</dbReference>
<reference evidence="2 3" key="1">
    <citation type="submission" date="2021-03" db="EMBL/GenBank/DDBJ databases">
        <title>Sequencing the genomes of 1000 actinobacteria strains.</title>
        <authorList>
            <person name="Klenk H.-P."/>
        </authorList>
    </citation>
    <scope>NUCLEOTIDE SEQUENCE [LARGE SCALE GENOMIC DNA]</scope>
    <source>
        <strain evidence="2 3">DSM 13468</strain>
    </source>
</reference>
<dbReference type="SMART" id="SM00347">
    <property type="entry name" value="HTH_MARR"/>
    <property type="match status" value="1"/>
</dbReference>
<protein>
    <submittedName>
        <fullName evidence="2">DNA-binding MarR family transcriptional regulator</fullName>
    </submittedName>
</protein>
<dbReference type="InterPro" id="IPR036388">
    <property type="entry name" value="WH-like_DNA-bd_sf"/>
</dbReference>
<name>A0ABS4WSR5_9MICO</name>
<comment type="caution">
    <text evidence="2">The sequence shown here is derived from an EMBL/GenBank/DDBJ whole genome shotgun (WGS) entry which is preliminary data.</text>
</comment>
<dbReference type="Proteomes" id="UP000703720">
    <property type="component" value="Unassembled WGS sequence"/>
</dbReference>
<evidence type="ECO:0000313" key="2">
    <source>
        <dbReference type="EMBL" id="MBP2379258.1"/>
    </source>
</evidence>
<feature type="domain" description="HTH marR-type" evidence="1">
    <location>
        <begin position="5"/>
        <end position="141"/>
    </location>
</feature>
<evidence type="ECO:0000313" key="3">
    <source>
        <dbReference type="Proteomes" id="UP000703720"/>
    </source>
</evidence>
<accession>A0ABS4WSR5</accession>
<dbReference type="InterPro" id="IPR039422">
    <property type="entry name" value="MarR/SlyA-like"/>
</dbReference>
<dbReference type="Pfam" id="PF12802">
    <property type="entry name" value="MarR_2"/>
    <property type="match status" value="1"/>
</dbReference>
<dbReference type="SUPFAM" id="SSF46785">
    <property type="entry name" value="Winged helix' DNA-binding domain"/>
    <property type="match status" value="1"/>
</dbReference>
<gene>
    <name evidence="2" type="ORF">JOF42_002753</name>
</gene>
<dbReference type="EMBL" id="JAGIOA010000001">
    <property type="protein sequence ID" value="MBP2379258.1"/>
    <property type="molecule type" value="Genomic_DNA"/>
</dbReference>
<dbReference type="Gene3D" id="1.10.10.10">
    <property type="entry name" value="Winged helix-like DNA-binding domain superfamily/Winged helix DNA-binding domain"/>
    <property type="match status" value="1"/>
</dbReference>
<dbReference type="PANTHER" id="PTHR33164:SF99">
    <property type="entry name" value="MARR FAMILY REGULATORY PROTEIN"/>
    <property type="match status" value="1"/>
</dbReference>
<keyword evidence="3" id="KW-1185">Reference proteome</keyword>
<dbReference type="InterPro" id="IPR000835">
    <property type="entry name" value="HTH_MarR-typ"/>
</dbReference>
<dbReference type="GO" id="GO:0003677">
    <property type="term" value="F:DNA binding"/>
    <property type="evidence" value="ECO:0007669"/>
    <property type="project" value="UniProtKB-KW"/>
</dbReference>
<evidence type="ECO:0000259" key="1">
    <source>
        <dbReference type="PROSITE" id="PS50995"/>
    </source>
</evidence>
<organism evidence="2 3">
    <name type="scientific">Microbacterium phyllosphaerae</name>
    <dbReference type="NCBI Taxonomy" id="124798"/>
    <lineage>
        <taxon>Bacteria</taxon>
        <taxon>Bacillati</taxon>
        <taxon>Actinomycetota</taxon>
        <taxon>Actinomycetes</taxon>
        <taxon>Micrococcales</taxon>
        <taxon>Microbacteriaceae</taxon>
        <taxon>Microbacterium</taxon>
    </lineage>
</organism>
<sequence length="154" mass="17010">MDERESEAWLGLIAVSQLLPAALDSQLQRDAHLTHFEFMVLTALRFAPENTLRMTELAASTNATLPRLSHVCSRLATRGIVDRFPSPEDGRATNVRLTAEGRRELIHAMPGHIDTARRLVIDALTPAQLESLAEITTAITGRLTDGEHRSPVPR</sequence>
<keyword evidence="2" id="KW-0238">DNA-binding</keyword>
<dbReference type="RefSeq" id="WP_210098360.1">
    <property type="nucleotide sequence ID" value="NZ_BAAAIO010000003.1"/>
</dbReference>
<dbReference type="PANTHER" id="PTHR33164">
    <property type="entry name" value="TRANSCRIPTIONAL REGULATOR, MARR FAMILY"/>
    <property type="match status" value="1"/>
</dbReference>